<sequence>MAFHFKSGMTKYKITVVNFVGNKKVVNLILQLFKIALPFIILLICLAFLYKGQLFNLKPTVLNFEGTADLRSHIAKIELVRSAIVNQTGWPSWTTSSYLGFPPFEQYPPLFYVFGSAIAIFTSAVVSYKILILLNFLFSAICFSFFIRRATNLSKSWVRWAGIIFALSPSLLLLHMYGAEPNLFAWNTAILTLSFYCWPQRQRDYLWAVIWLAITILLHPYPVIFLSLILFTWTLIKSFNNQQWYKPWINLFILWVPAVTATIWWWLPAVLTMGYLSQLADPFVWQQINSFIILIILFATVFFIYKEKEILKNQSIILIGLAWSCFLTWGARDLMPVVGQFLHNSRFANLGIISFCLPIILTILYRYRQRTITFNQIGSIPIVIASLMLFTIFFVITSFYYGEFRNWSESMVINFESNAITHLIPSLNNKRVIVSTRLGRLSRADSLVTYAPFYNFQSVTGAYSQGDPKFFNFTVHIEWEERWLFNKQTLNNIMGAAGADYLLVKETNKNRSVVDQGTGNKEAMLFSPAMEINQAAITMPALLDVSKKNVQLVTDTINLLLPDGYQLPLVDAHGVDSADYNLFPIIVSEDEGVIQKYPKAQAYLVFNQDGNFKLTGNLASNSSVYLLPLNLAEIKKYFYQGKPYEYMDWLDFDVQAYKNDYVGKMLDLCMSVNETWNKFKNDNMTMKAVRVDSNNKSIRLSAGPGSFVIIRQSWFPRWQPSGGKLWRTTQGFMLGYLESDQLEIKYQNTWQFLNTWAADKLSASD</sequence>
<keyword evidence="1" id="KW-0812">Transmembrane</keyword>
<dbReference type="Proteomes" id="UP000176772">
    <property type="component" value="Unassembled WGS sequence"/>
</dbReference>
<keyword evidence="1" id="KW-1133">Transmembrane helix</keyword>
<feature type="transmembrane region" description="Helical" evidence="1">
    <location>
        <begin position="112"/>
        <end position="145"/>
    </location>
</feature>
<reference evidence="2 3" key="1">
    <citation type="journal article" date="2016" name="Nat. Commun.">
        <title>Thousands of microbial genomes shed light on interconnected biogeochemical processes in an aquifer system.</title>
        <authorList>
            <person name="Anantharaman K."/>
            <person name="Brown C.T."/>
            <person name="Hug L.A."/>
            <person name="Sharon I."/>
            <person name="Castelle C.J."/>
            <person name="Probst A.J."/>
            <person name="Thomas B.C."/>
            <person name="Singh A."/>
            <person name="Wilkins M.J."/>
            <person name="Karaoz U."/>
            <person name="Brodie E.L."/>
            <person name="Williams K.H."/>
            <person name="Hubbard S.S."/>
            <person name="Banfield J.F."/>
        </authorList>
    </citation>
    <scope>NUCLEOTIDE SEQUENCE [LARGE SCALE GENOMIC DNA]</scope>
</reference>
<evidence type="ECO:0000313" key="2">
    <source>
        <dbReference type="EMBL" id="OHA56933.1"/>
    </source>
</evidence>
<name>A0A1G2Q8W9_9BACT</name>
<feature type="transmembrane region" description="Helical" evidence="1">
    <location>
        <begin position="32"/>
        <end position="50"/>
    </location>
</feature>
<accession>A0A1G2Q8W9</accession>
<gene>
    <name evidence="2" type="ORF">A2588_01615</name>
</gene>
<comment type="caution">
    <text evidence="2">The sequence shown here is derived from an EMBL/GenBank/DDBJ whole genome shotgun (WGS) entry which is preliminary data.</text>
</comment>
<evidence type="ECO:0000256" key="1">
    <source>
        <dbReference type="SAM" id="Phobius"/>
    </source>
</evidence>
<feature type="transmembrane region" description="Helical" evidence="1">
    <location>
        <begin position="157"/>
        <end position="177"/>
    </location>
</feature>
<proteinExistence type="predicted"/>
<feature type="transmembrane region" description="Helical" evidence="1">
    <location>
        <begin position="377"/>
        <end position="401"/>
    </location>
</feature>
<evidence type="ECO:0008006" key="4">
    <source>
        <dbReference type="Google" id="ProtNLM"/>
    </source>
</evidence>
<keyword evidence="1" id="KW-0472">Membrane</keyword>
<organism evidence="2 3">
    <name type="scientific">Candidatus Veblenbacteria bacterium RIFOXYD1_FULL_43_11</name>
    <dbReference type="NCBI Taxonomy" id="1802429"/>
    <lineage>
        <taxon>Bacteria</taxon>
        <taxon>Candidatus Vebleniibacteriota</taxon>
    </lineage>
</organism>
<feature type="transmembrane region" description="Helical" evidence="1">
    <location>
        <begin position="317"/>
        <end position="335"/>
    </location>
</feature>
<evidence type="ECO:0000313" key="3">
    <source>
        <dbReference type="Proteomes" id="UP000176772"/>
    </source>
</evidence>
<feature type="transmembrane region" description="Helical" evidence="1">
    <location>
        <begin position="287"/>
        <end position="305"/>
    </location>
</feature>
<feature type="transmembrane region" description="Helical" evidence="1">
    <location>
        <begin position="248"/>
        <end position="267"/>
    </location>
</feature>
<feature type="transmembrane region" description="Helical" evidence="1">
    <location>
        <begin position="205"/>
        <end position="236"/>
    </location>
</feature>
<dbReference type="EMBL" id="MHTF01000023">
    <property type="protein sequence ID" value="OHA56933.1"/>
    <property type="molecule type" value="Genomic_DNA"/>
</dbReference>
<protein>
    <recommendedName>
        <fullName evidence="4">Membrane protein 6-pyruvoyl-tetrahydropterin synthase-related domain-containing protein</fullName>
    </recommendedName>
</protein>
<feature type="transmembrane region" description="Helical" evidence="1">
    <location>
        <begin position="347"/>
        <end position="365"/>
    </location>
</feature>
<dbReference type="AlphaFoldDB" id="A0A1G2Q8W9"/>